<dbReference type="Proteomes" id="UP001303760">
    <property type="component" value="Unassembled WGS sequence"/>
</dbReference>
<keyword evidence="4" id="KW-0472">Membrane</keyword>
<reference evidence="6" key="2">
    <citation type="submission" date="2023-05" db="EMBL/GenBank/DDBJ databases">
        <authorList>
            <consortium name="Lawrence Berkeley National Laboratory"/>
            <person name="Steindorff A."/>
            <person name="Hensen N."/>
            <person name="Bonometti L."/>
            <person name="Westerberg I."/>
            <person name="Brannstrom I.O."/>
            <person name="Guillou S."/>
            <person name="Cros-Aarteil S."/>
            <person name="Calhoun S."/>
            <person name="Haridas S."/>
            <person name="Kuo A."/>
            <person name="Mondo S."/>
            <person name="Pangilinan J."/>
            <person name="Riley R."/>
            <person name="Labutti K."/>
            <person name="Andreopoulos B."/>
            <person name="Lipzen A."/>
            <person name="Chen C."/>
            <person name="Yanf M."/>
            <person name="Daum C."/>
            <person name="Ng V."/>
            <person name="Clum A."/>
            <person name="Ohm R."/>
            <person name="Martin F."/>
            <person name="Silar P."/>
            <person name="Natvig D."/>
            <person name="Lalanne C."/>
            <person name="Gautier V."/>
            <person name="Ament-Velasquez S.L."/>
            <person name="Kruys A."/>
            <person name="Hutchinson M.I."/>
            <person name="Powell A.J."/>
            <person name="Barry K."/>
            <person name="Miller A.N."/>
            <person name="Grigoriev I.V."/>
            <person name="Debuchy R."/>
            <person name="Gladieux P."/>
            <person name="Thoren M.H."/>
            <person name="Johannesson H."/>
        </authorList>
    </citation>
    <scope>NUCLEOTIDE SEQUENCE</scope>
    <source>
        <strain evidence="6">CBS 532.94</strain>
    </source>
</reference>
<dbReference type="Gene3D" id="3.40.30.10">
    <property type="entry name" value="Glutaredoxin"/>
    <property type="match status" value="1"/>
</dbReference>
<keyword evidence="2" id="KW-1015">Disulfide bond</keyword>
<comment type="caution">
    <text evidence="6">The sequence shown here is derived from an EMBL/GenBank/DDBJ whole genome shotgun (WGS) entry which is preliminary data.</text>
</comment>
<feature type="domain" description="Thioredoxin" evidence="5">
    <location>
        <begin position="1"/>
        <end position="107"/>
    </location>
</feature>
<gene>
    <name evidence="6" type="ORF">C8A03DRAFT_36018</name>
</gene>
<dbReference type="NCBIfam" id="TIGR01068">
    <property type="entry name" value="thioredoxin"/>
    <property type="match status" value="1"/>
</dbReference>
<reference evidence="6" key="1">
    <citation type="journal article" date="2023" name="Mol. Phylogenet. Evol.">
        <title>Genome-scale phylogeny and comparative genomics of the fungal order Sordariales.</title>
        <authorList>
            <person name="Hensen N."/>
            <person name="Bonometti L."/>
            <person name="Westerberg I."/>
            <person name="Brannstrom I.O."/>
            <person name="Guillou S."/>
            <person name="Cros-Aarteil S."/>
            <person name="Calhoun S."/>
            <person name="Haridas S."/>
            <person name="Kuo A."/>
            <person name="Mondo S."/>
            <person name="Pangilinan J."/>
            <person name="Riley R."/>
            <person name="LaButti K."/>
            <person name="Andreopoulos B."/>
            <person name="Lipzen A."/>
            <person name="Chen C."/>
            <person name="Yan M."/>
            <person name="Daum C."/>
            <person name="Ng V."/>
            <person name="Clum A."/>
            <person name="Steindorff A."/>
            <person name="Ohm R.A."/>
            <person name="Martin F."/>
            <person name="Silar P."/>
            <person name="Natvig D.O."/>
            <person name="Lalanne C."/>
            <person name="Gautier V."/>
            <person name="Ament-Velasquez S.L."/>
            <person name="Kruys A."/>
            <person name="Hutchinson M.I."/>
            <person name="Powell A.J."/>
            <person name="Barry K."/>
            <person name="Miller A.N."/>
            <person name="Grigoriev I.V."/>
            <person name="Debuchy R."/>
            <person name="Gladieux P."/>
            <person name="Hiltunen Thoren M."/>
            <person name="Johannesson H."/>
        </authorList>
    </citation>
    <scope>NUCLEOTIDE SEQUENCE</scope>
    <source>
        <strain evidence="6">CBS 532.94</strain>
    </source>
</reference>
<evidence type="ECO:0000256" key="1">
    <source>
        <dbReference type="ARBA" id="ARBA00008987"/>
    </source>
</evidence>
<evidence type="ECO:0000256" key="4">
    <source>
        <dbReference type="SAM" id="Phobius"/>
    </source>
</evidence>
<dbReference type="InterPro" id="IPR013766">
    <property type="entry name" value="Thioredoxin_domain"/>
</dbReference>
<keyword evidence="4" id="KW-1133">Transmembrane helix</keyword>
<dbReference type="InterPro" id="IPR005746">
    <property type="entry name" value="Thioredoxin"/>
</dbReference>
<dbReference type="SUPFAM" id="SSF52833">
    <property type="entry name" value="Thioredoxin-like"/>
    <property type="match status" value="1"/>
</dbReference>
<keyword evidence="7" id="KW-1185">Reference proteome</keyword>
<proteinExistence type="inferred from homology"/>
<organism evidence="6 7">
    <name type="scientific">Achaetomium macrosporum</name>
    <dbReference type="NCBI Taxonomy" id="79813"/>
    <lineage>
        <taxon>Eukaryota</taxon>
        <taxon>Fungi</taxon>
        <taxon>Dikarya</taxon>
        <taxon>Ascomycota</taxon>
        <taxon>Pezizomycotina</taxon>
        <taxon>Sordariomycetes</taxon>
        <taxon>Sordariomycetidae</taxon>
        <taxon>Sordariales</taxon>
        <taxon>Chaetomiaceae</taxon>
        <taxon>Achaetomium</taxon>
    </lineage>
</organism>
<dbReference type="EMBL" id="MU860214">
    <property type="protein sequence ID" value="KAK4236108.1"/>
    <property type="molecule type" value="Genomic_DNA"/>
</dbReference>
<protein>
    <submittedName>
        <fullName evidence="6">Thioredoxin-like protein</fullName>
    </submittedName>
</protein>
<feature type="region of interest" description="Disordered" evidence="3">
    <location>
        <begin position="176"/>
        <end position="212"/>
    </location>
</feature>
<dbReference type="CDD" id="cd02947">
    <property type="entry name" value="TRX_family"/>
    <property type="match status" value="1"/>
</dbReference>
<evidence type="ECO:0000313" key="6">
    <source>
        <dbReference type="EMBL" id="KAK4236108.1"/>
    </source>
</evidence>
<keyword evidence="4" id="KW-0812">Transmembrane</keyword>
<sequence length="212" mass="22386">MTISIGSSAQWRQTLSSHAIVIVDFYADWCGPCKMIAPAFESLSTKHSKPNKIAFCKVNVDTQRDVAQQYGVRAMPTFLVLRNGSVIETIQGANPPALTAAVEKAVKLAGPGGAGATFSGTGQRLGGSGIGPGAGRASAVRRPMKWALKPVLEAVIAFFGLYFWSLFSLDPYKSAENSPFNKTNPPPRVQSGTGTRPAARPGFKTLADLGSS</sequence>
<dbReference type="PANTHER" id="PTHR46115">
    <property type="entry name" value="THIOREDOXIN-LIKE PROTEIN 1"/>
    <property type="match status" value="1"/>
</dbReference>
<evidence type="ECO:0000256" key="2">
    <source>
        <dbReference type="ARBA" id="ARBA00023157"/>
    </source>
</evidence>
<accession>A0AAN7C824</accession>
<comment type="similarity">
    <text evidence="1">Belongs to the thioredoxin family.</text>
</comment>
<dbReference type="Pfam" id="PF00085">
    <property type="entry name" value="Thioredoxin"/>
    <property type="match status" value="1"/>
</dbReference>
<dbReference type="InterPro" id="IPR036249">
    <property type="entry name" value="Thioredoxin-like_sf"/>
</dbReference>
<evidence type="ECO:0000259" key="5">
    <source>
        <dbReference type="PROSITE" id="PS51352"/>
    </source>
</evidence>
<feature type="transmembrane region" description="Helical" evidence="4">
    <location>
        <begin position="146"/>
        <end position="167"/>
    </location>
</feature>
<dbReference type="PRINTS" id="PR00421">
    <property type="entry name" value="THIOREDOXIN"/>
</dbReference>
<name>A0AAN7C824_9PEZI</name>
<evidence type="ECO:0000256" key="3">
    <source>
        <dbReference type="SAM" id="MobiDB-lite"/>
    </source>
</evidence>
<evidence type="ECO:0000313" key="7">
    <source>
        <dbReference type="Proteomes" id="UP001303760"/>
    </source>
</evidence>
<dbReference type="PROSITE" id="PS51352">
    <property type="entry name" value="THIOREDOXIN_2"/>
    <property type="match status" value="1"/>
</dbReference>
<dbReference type="PROSITE" id="PS00194">
    <property type="entry name" value="THIOREDOXIN_1"/>
    <property type="match status" value="1"/>
</dbReference>
<dbReference type="InterPro" id="IPR017937">
    <property type="entry name" value="Thioredoxin_CS"/>
</dbReference>
<dbReference type="GO" id="GO:0015035">
    <property type="term" value="F:protein-disulfide reductase activity"/>
    <property type="evidence" value="ECO:0007669"/>
    <property type="project" value="InterPro"/>
</dbReference>
<dbReference type="AlphaFoldDB" id="A0AAN7C824"/>